<evidence type="ECO:0000313" key="2">
    <source>
        <dbReference type="WBParaSite" id="ES5_v2.g17448.t1"/>
    </source>
</evidence>
<organism evidence="1 2">
    <name type="scientific">Panagrolaimus sp. ES5</name>
    <dbReference type="NCBI Taxonomy" id="591445"/>
    <lineage>
        <taxon>Eukaryota</taxon>
        <taxon>Metazoa</taxon>
        <taxon>Ecdysozoa</taxon>
        <taxon>Nematoda</taxon>
        <taxon>Chromadorea</taxon>
        <taxon>Rhabditida</taxon>
        <taxon>Tylenchina</taxon>
        <taxon>Panagrolaimomorpha</taxon>
        <taxon>Panagrolaimoidea</taxon>
        <taxon>Panagrolaimidae</taxon>
        <taxon>Panagrolaimus</taxon>
    </lineage>
</organism>
<dbReference type="Proteomes" id="UP000887579">
    <property type="component" value="Unplaced"/>
</dbReference>
<accession>A0AC34FJD1</accession>
<sequence length="87" mass="10210">MQKVFDFYQIDDLYAQNNPIFYFEKFTEVHTDTVMKIPMAKEIDAKLDREPYTTSGITHTDEEKMVQKYFAEMLGSFVKSGKPTVKI</sequence>
<protein>
    <submittedName>
        <fullName evidence="2">Uncharacterized protein</fullName>
    </submittedName>
</protein>
<reference evidence="2" key="1">
    <citation type="submission" date="2022-11" db="UniProtKB">
        <authorList>
            <consortium name="WormBaseParasite"/>
        </authorList>
    </citation>
    <scope>IDENTIFICATION</scope>
</reference>
<proteinExistence type="predicted"/>
<evidence type="ECO:0000313" key="1">
    <source>
        <dbReference type="Proteomes" id="UP000887579"/>
    </source>
</evidence>
<dbReference type="WBParaSite" id="ES5_v2.g17448.t1">
    <property type="protein sequence ID" value="ES5_v2.g17448.t1"/>
    <property type="gene ID" value="ES5_v2.g17448"/>
</dbReference>
<name>A0AC34FJD1_9BILA</name>